<dbReference type="SMART" id="SM00382">
    <property type="entry name" value="AAA"/>
    <property type="match status" value="2"/>
</dbReference>
<dbReference type="STRING" id="1505725.GA0061074_10522"/>
<evidence type="ECO:0000313" key="11">
    <source>
        <dbReference type="Proteomes" id="UP000199268"/>
    </source>
</evidence>
<dbReference type="Gene3D" id="3.40.50.300">
    <property type="entry name" value="P-loop containing nucleotide triphosphate hydrolases"/>
    <property type="match status" value="2"/>
</dbReference>
<dbReference type="InterPro" id="IPR017871">
    <property type="entry name" value="ABC_transporter-like_CS"/>
</dbReference>
<dbReference type="PANTHER" id="PTHR43553:SF27">
    <property type="entry name" value="ENERGY-COUPLING FACTOR TRANSPORTER ATP-BINDING PROTEIN ECFA2"/>
    <property type="match status" value="1"/>
</dbReference>
<dbReference type="InterPro" id="IPR003439">
    <property type="entry name" value="ABC_transporter-like_ATP-bd"/>
</dbReference>
<dbReference type="GO" id="GO:0016887">
    <property type="term" value="F:ATP hydrolysis activity"/>
    <property type="evidence" value="ECO:0007669"/>
    <property type="project" value="InterPro"/>
</dbReference>
<keyword evidence="5" id="KW-0547">Nucleotide-binding</keyword>
<evidence type="ECO:0000256" key="2">
    <source>
        <dbReference type="ARBA" id="ARBA00005417"/>
    </source>
</evidence>
<keyword evidence="4" id="KW-1003">Cell membrane</keyword>
<comment type="subcellular location">
    <subcellularLocation>
        <location evidence="1">Cell membrane</location>
        <topology evidence="1">Peripheral membrane protein</topology>
    </subcellularLocation>
</comment>
<dbReference type="AlphaFoldDB" id="A0A1C4ADC8"/>
<organism evidence="10 11">
    <name type="scientific">Weissella bombi</name>
    <dbReference type="NCBI Taxonomy" id="1505725"/>
    <lineage>
        <taxon>Bacteria</taxon>
        <taxon>Bacillati</taxon>
        <taxon>Bacillota</taxon>
        <taxon>Bacilli</taxon>
        <taxon>Lactobacillales</taxon>
        <taxon>Lactobacillaceae</taxon>
        <taxon>Weissella</taxon>
    </lineage>
</organism>
<keyword evidence="11" id="KW-1185">Reference proteome</keyword>
<evidence type="ECO:0000313" key="10">
    <source>
        <dbReference type="EMBL" id="SCB92566.1"/>
    </source>
</evidence>
<dbReference type="SUPFAM" id="SSF52540">
    <property type="entry name" value="P-loop containing nucleoside triphosphate hydrolases"/>
    <property type="match status" value="2"/>
</dbReference>
<gene>
    <name evidence="10" type="ORF">GA0061074_10522</name>
</gene>
<feature type="domain" description="ABC transporter" evidence="9">
    <location>
        <begin position="251"/>
        <end position="471"/>
    </location>
</feature>
<dbReference type="InterPro" id="IPR050095">
    <property type="entry name" value="ECF_ABC_transporter_ATP-bd"/>
</dbReference>
<dbReference type="InterPro" id="IPR027417">
    <property type="entry name" value="P-loop_NTPase"/>
</dbReference>
<evidence type="ECO:0000256" key="8">
    <source>
        <dbReference type="ARBA" id="ARBA00023136"/>
    </source>
</evidence>
<evidence type="ECO:0000256" key="5">
    <source>
        <dbReference type="ARBA" id="ARBA00022741"/>
    </source>
</evidence>
<dbReference type="RefSeq" id="WP_092462289.1">
    <property type="nucleotide sequence ID" value="NZ_BJEE01000005.1"/>
</dbReference>
<accession>A0A1C4ADC8</accession>
<reference evidence="11" key="1">
    <citation type="submission" date="2016-08" db="EMBL/GenBank/DDBJ databases">
        <authorList>
            <person name="Varghese N."/>
            <person name="Submissions Spin"/>
        </authorList>
    </citation>
    <scope>NUCLEOTIDE SEQUENCE [LARGE SCALE GENOMIC DNA]</scope>
    <source>
        <strain evidence="11">R-53094</strain>
    </source>
</reference>
<dbReference type="PROSITE" id="PS00211">
    <property type="entry name" value="ABC_TRANSPORTER_1"/>
    <property type="match status" value="2"/>
</dbReference>
<evidence type="ECO:0000256" key="6">
    <source>
        <dbReference type="ARBA" id="ARBA00022840"/>
    </source>
</evidence>
<dbReference type="GO" id="GO:0043190">
    <property type="term" value="C:ATP-binding cassette (ABC) transporter complex"/>
    <property type="evidence" value="ECO:0007669"/>
    <property type="project" value="TreeGrafter"/>
</dbReference>
<evidence type="ECO:0000256" key="4">
    <source>
        <dbReference type="ARBA" id="ARBA00022475"/>
    </source>
</evidence>
<protein>
    <submittedName>
        <fullName evidence="10">Energy-coupling factor transport system ATP-binding protein</fullName>
    </submittedName>
</protein>
<evidence type="ECO:0000256" key="1">
    <source>
        <dbReference type="ARBA" id="ARBA00004202"/>
    </source>
</evidence>
<keyword evidence="3" id="KW-0813">Transport</keyword>
<evidence type="ECO:0000256" key="7">
    <source>
        <dbReference type="ARBA" id="ARBA00022967"/>
    </source>
</evidence>
<keyword evidence="7" id="KW-1278">Translocase</keyword>
<dbReference type="GO" id="GO:0042626">
    <property type="term" value="F:ATPase-coupled transmembrane transporter activity"/>
    <property type="evidence" value="ECO:0007669"/>
    <property type="project" value="TreeGrafter"/>
</dbReference>
<keyword evidence="6 10" id="KW-0067">ATP-binding</keyword>
<keyword evidence="8" id="KW-0472">Membrane</keyword>
<comment type="similarity">
    <text evidence="2">Belongs to the ABC transporter superfamily.</text>
</comment>
<dbReference type="GO" id="GO:0005524">
    <property type="term" value="F:ATP binding"/>
    <property type="evidence" value="ECO:0007669"/>
    <property type="project" value="UniProtKB-KW"/>
</dbReference>
<dbReference type="Proteomes" id="UP000199268">
    <property type="component" value="Unassembled WGS sequence"/>
</dbReference>
<sequence length="471" mass="52223">MTNLQVENFSFAYVDNQPNVLNQINWSPQNGSFNLLIGPSGSGKSTLLKAMAGLLPKFGGVITNGQILLNNEPIQPIVPFERAKRIAMLFQNPDRQFAMRTPRLQLVFALENLQLSADNIKKRVPLALTALHLNDIADQDLLTLSGGEKQRVALAVVLAMDSDIILLDEPFASVDPVARLSLLADLKKLQTEQHKTIIVSDHDLSGYENLVDYLYAIDTETGTLAQQPLSKLDNLPVVTPFYGLPQVNGHLSWHQLTLNVGKRRTLLADSSFTLPNGQIGLLSGANGIGKSTLFKALGHQIKYEGQINWDAQDTRKIKLKNWSKQVALIFQSATDQFVKMTVQEEIMLSQQHSLAATYWTDDRIQTALTILHLDYLLDHVVYQLSGGQQKKLQVLSMLIMGQPVLLLDEPLAGLDSESVQVVMQLIRDSILATQTSVLMISHQRTGLAEFIDYELVFKNQSLSLIGEAPNV</sequence>
<name>A0A1C4ADC8_9LACO</name>
<evidence type="ECO:0000259" key="9">
    <source>
        <dbReference type="PROSITE" id="PS50893"/>
    </source>
</evidence>
<dbReference type="CDD" id="cd03225">
    <property type="entry name" value="ABC_cobalt_CbiO_domain1"/>
    <property type="match status" value="2"/>
</dbReference>
<dbReference type="InterPro" id="IPR015856">
    <property type="entry name" value="ABC_transpr_CbiO/EcfA_su"/>
</dbReference>
<dbReference type="OrthoDB" id="501320at2"/>
<evidence type="ECO:0000256" key="3">
    <source>
        <dbReference type="ARBA" id="ARBA00022448"/>
    </source>
</evidence>
<dbReference type="PROSITE" id="PS50893">
    <property type="entry name" value="ABC_TRANSPORTER_2"/>
    <property type="match status" value="2"/>
</dbReference>
<dbReference type="InterPro" id="IPR003593">
    <property type="entry name" value="AAA+_ATPase"/>
</dbReference>
<feature type="domain" description="ABC transporter" evidence="9">
    <location>
        <begin position="4"/>
        <end position="244"/>
    </location>
</feature>
<dbReference type="Pfam" id="PF00005">
    <property type="entry name" value="ABC_tran"/>
    <property type="match status" value="2"/>
</dbReference>
<proteinExistence type="inferred from homology"/>
<dbReference type="EMBL" id="FMAO01000005">
    <property type="protein sequence ID" value="SCB92566.1"/>
    <property type="molecule type" value="Genomic_DNA"/>
</dbReference>
<dbReference type="PANTHER" id="PTHR43553">
    <property type="entry name" value="HEAVY METAL TRANSPORTER"/>
    <property type="match status" value="1"/>
</dbReference>